<dbReference type="Proteomes" id="UP000289323">
    <property type="component" value="Unassembled WGS sequence"/>
</dbReference>
<sequence length="103" mass="10848">MAFFQAVNDTVVIRFNLASAPGAATLRILTTLSSQAAACNLLSTAGWGRRRRHRPSSTVVVLTEGRTLVTARYIPSASRLASWLPAATPSPSALSLVAAVRPS</sequence>
<evidence type="ECO:0000313" key="2">
    <source>
        <dbReference type="Proteomes" id="UP000289323"/>
    </source>
</evidence>
<protein>
    <submittedName>
        <fullName evidence="1">47ce6c5b-b7bc-4643-b321-cf1b577bbe63</fullName>
    </submittedName>
</protein>
<evidence type="ECO:0000313" key="1">
    <source>
        <dbReference type="EMBL" id="SPQ26667.1"/>
    </source>
</evidence>
<dbReference type="EMBL" id="OUUZ01000018">
    <property type="protein sequence ID" value="SPQ26667.1"/>
    <property type="molecule type" value="Genomic_DNA"/>
</dbReference>
<accession>A0A446BW06</accession>
<proteinExistence type="predicted"/>
<dbReference type="Gene3D" id="2.60.120.260">
    <property type="entry name" value="Galactose-binding domain-like"/>
    <property type="match status" value="1"/>
</dbReference>
<gene>
    <name evidence="1" type="ORF">TT172_LOCUS9086</name>
</gene>
<reference evidence="1 2" key="1">
    <citation type="submission" date="2018-04" db="EMBL/GenBank/DDBJ databases">
        <authorList>
            <person name="Huttner S."/>
            <person name="Dainat J."/>
        </authorList>
    </citation>
    <scope>NUCLEOTIDE SEQUENCE [LARGE SCALE GENOMIC DNA]</scope>
</reference>
<name>A0A446BW06_9PEZI</name>
<organism evidence="1 2">
    <name type="scientific">Thermothielavioides terrestris</name>
    <dbReference type="NCBI Taxonomy" id="2587410"/>
    <lineage>
        <taxon>Eukaryota</taxon>
        <taxon>Fungi</taxon>
        <taxon>Dikarya</taxon>
        <taxon>Ascomycota</taxon>
        <taxon>Pezizomycotina</taxon>
        <taxon>Sordariomycetes</taxon>
        <taxon>Sordariomycetidae</taxon>
        <taxon>Sordariales</taxon>
        <taxon>Chaetomiaceae</taxon>
        <taxon>Thermothielavioides</taxon>
    </lineage>
</organism>
<dbReference type="AlphaFoldDB" id="A0A446BW06"/>